<evidence type="ECO:0000313" key="2">
    <source>
        <dbReference type="Proteomes" id="UP000197781"/>
    </source>
</evidence>
<name>A0A220MJP3_9BACL</name>
<evidence type="ECO:0000313" key="1">
    <source>
        <dbReference type="EMBL" id="ASJ55065.1"/>
    </source>
</evidence>
<protein>
    <submittedName>
        <fullName evidence="1">Uncharacterized protein</fullName>
    </submittedName>
</protein>
<accession>A0A220MJP3</accession>
<dbReference type="KEGG" id="bfm:BP422_16810"/>
<dbReference type="AlphaFoldDB" id="A0A220MJP3"/>
<dbReference type="RefSeq" id="WP_088908756.1">
    <property type="nucleotide sequence ID" value="NZ_CP018145.1"/>
</dbReference>
<sequence>MKQYTSDRVPENMFTKAKLKRMGLIPISTHSAFVTFPPNKRRYKLYTLENARPTDPDSGYSLFFVDNSEEARQRFEDMFQSAR</sequence>
<dbReference type="Proteomes" id="UP000197781">
    <property type="component" value="Chromosome"/>
</dbReference>
<gene>
    <name evidence="1" type="ORF">BP422_16810</name>
</gene>
<proteinExistence type="predicted"/>
<dbReference type="EMBL" id="CP018145">
    <property type="protein sequence ID" value="ASJ55065.1"/>
    <property type="molecule type" value="Genomic_DNA"/>
</dbReference>
<organism evidence="1 2">
    <name type="scientific">Brevibacillus formosus</name>
    <dbReference type="NCBI Taxonomy" id="54913"/>
    <lineage>
        <taxon>Bacteria</taxon>
        <taxon>Bacillati</taxon>
        <taxon>Bacillota</taxon>
        <taxon>Bacilli</taxon>
        <taxon>Bacillales</taxon>
        <taxon>Paenibacillaceae</taxon>
        <taxon>Brevibacillus</taxon>
    </lineage>
</organism>
<reference evidence="1 2" key="1">
    <citation type="submission" date="2016-11" db="EMBL/GenBank/DDBJ databases">
        <authorList>
            <person name="Jaros S."/>
            <person name="Januszkiewicz K."/>
            <person name="Wedrychowicz H."/>
        </authorList>
    </citation>
    <scope>NUCLEOTIDE SEQUENCE [LARGE SCALE GENOMIC DNA]</scope>
    <source>
        <strain evidence="1 2">NF2</strain>
    </source>
</reference>